<dbReference type="GO" id="GO:0006310">
    <property type="term" value="P:DNA recombination"/>
    <property type="evidence" value="ECO:0007669"/>
    <property type="project" value="UniProtKB-KW"/>
</dbReference>
<dbReference type="Gene3D" id="3.30.70.270">
    <property type="match status" value="2"/>
</dbReference>
<dbReference type="Pfam" id="PF17921">
    <property type="entry name" value="Integrase_H2C2"/>
    <property type="match status" value="1"/>
</dbReference>
<feature type="compositionally biased region" description="Polar residues" evidence="3">
    <location>
        <begin position="1001"/>
        <end position="1011"/>
    </location>
</feature>
<feature type="coiled-coil region" evidence="2">
    <location>
        <begin position="2054"/>
        <end position="2091"/>
    </location>
</feature>
<gene>
    <name evidence="7" type="ORF">FSB_LOCUS3878</name>
</gene>
<feature type="domain" description="Reverse transcriptase" evidence="4">
    <location>
        <begin position="1206"/>
        <end position="1385"/>
    </location>
</feature>
<dbReference type="PANTHER" id="PTHR48475:SF1">
    <property type="entry name" value="RNASE H TYPE-1 DOMAIN-CONTAINING PROTEIN"/>
    <property type="match status" value="1"/>
</dbReference>
<dbReference type="InterPro" id="IPR043128">
    <property type="entry name" value="Rev_trsase/Diguanyl_cyclase"/>
</dbReference>
<feature type="region of interest" description="Disordered" evidence="3">
    <location>
        <begin position="771"/>
        <end position="801"/>
    </location>
</feature>
<keyword evidence="2" id="KW-0175">Coiled coil</keyword>
<name>A0A2N9EAK2_FAGSY</name>
<evidence type="ECO:0000259" key="5">
    <source>
        <dbReference type="PROSITE" id="PS50879"/>
    </source>
</evidence>
<dbReference type="GO" id="GO:0015074">
    <property type="term" value="P:DNA integration"/>
    <property type="evidence" value="ECO:0007669"/>
    <property type="project" value="InterPro"/>
</dbReference>
<feature type="compositionally biased region" description="Basic and acidic residues" evidence="3">
    <location>
        <begin position="772"/>
        <end position="793"/>
    </location>
</feature>
<dbReference type="InterPro" id="IPR001584">
    <property type="entry name" value="Integrase_cat-core"/>
</dbReference>
<evidence type="ECO:0000256" key="2">
    <source>
        <dbReference type="SAM" id="Coils"/>
    </source>
</evidence>
<feature type="compositionally biased region" description="Low complexity" evidence="3">
    <location>
        <begin position="17"/>
        <end position="27"/>
    </location>
</feature>
<feature type="region of interest" description="Disordered" evidence="3">
    <location>
        <begin position="156"/>
        <end position="186"/>
    </location>
</feature>
<feature type="region of interest" description="Disordered" evidence="3">
    <location>
        <begin position="292"/>
        <end position="317"/>
    </location>
</feature>
<dbReference type="Gene3D" id="3.10.10.10">
    <property type="entry name" value="HIV Type 1 Reverse Transcriptase, subunit A, domain 1"/>
    <property type="match status" value="1"/>
</dbReference>
<dbReference type="InterPro" id="IPR002156">
    <property type="entry name" value="RNaseH_domain"/>
</dbReference>
<dbReference type="SUPFAM" id="SSF56672">
    <property type="entry name" value="DNA/RNA polymerases"/>
    <property type="match status" value="1"/>
</dbReference>
<dbReference type="SUPFAM" id="SSF50630">
    <property type="entry name" value="Acid proteases"/>
    <property type="match status" value="1"/>
</dbReference>
<feature type="compositionally biased region" description="Low complexity" evidence="3">
    <location>
        <begin position="106"/>
        <end position="125"/>
    </location>
</feature>
<dbReference type="GO" id="GO:0003676">
    <property type="term" value="F:nucleic acid binding"/>
    <property type="evidence" value="ECO:0007669"/>
    <property type="project" value="InterPro"/>
</dbReference>
<dbReference type="InterPro" id="IPR043502">
    <property type="entry name" value="DNA/RNA_pol_sf"/>
</dbReference>
<evidence type="ECO:0000313" key="7">
    <source>
        <dbReference type="EMBL" id="SPC75996.1"/>
    </source>
</evidence>
<dbReference type="InterPro" id="IPR012337">
    <property type="entry name" value="RNaseH-like_sf"/>
</dbReference>
<feature type="region of interest" description="Disordered" evidence="3">
    <location>
        <begin position="1"/>
        <end position="135"/>
    </location>
</feature>
<dbReference type="InterPro" id="IPR041577">
    <property type="entry name" value="RT_RNaseH_2"/>
</dbReference>
<feature type="compositionally biased region" description="Basic and acidic residues" evidence="3">
    <location>
        <begin position="170"/>
        <end position="182"/>
    </location>
</feature>
<dbReference type="Gene3D" id="3.30.420.10">
    <property type="entry name" value="Ribonuclease H-like superfamily/Ribonuclease H"/>
    <property type="match status" value="2"/>
</dbReference>
<sequence>MASGKAHIPKTTTKNVGGSTSSSTSTGPMTRNRSKAMGLPTAQRTAGETSTKNLTKAQPQPKTVISLDTLGAGRRTSKSVGDTPLVSEDSTARGNSSYSAPDAESSTDSQSGSSSGSPRRATTSAFSEDSSRTIAMPAMMTETAVIATLMNKLEVHNHGESSNGPVHQRTPQDGHKRVEDQHTNSTSIASLSVQQLHDMITNTIRAQYGGAPQSTLMYSKPYTKRIDSLRMPPGYQPPNLDCKDRLSETSGVEMCIQGMHWGLLYILQGIKPHTFEELATRAHDMELSLASRGEKSLPIAEHRKERKDVKKGDKSSKPMIKESMAVAAEPVRIFAKEKKEDRTRGPSQERERRRLTLKEMEEKTYPFPDSDVPGMLEDLLEKEIIKLPECKRPEEMGRTNDPKYCKYHRVVSHTVEKCFVLKDLILRLAREGKILLDLDEAVGSNHATFTFGLPSPTKTQSPLMLTPGASCKRIQFGTLEPVCLPCLEPQEDADIEDKPSSEEEGWTLVTHRKSRKQHNPKPRVTYARGRRQMSRSMIPRKGREDLVTTAYMTSCHEVDERDGSVQGEEEVHLGEAKMIEKEENEIYAAEEVFAQCANCHGKITFTDEDLLLGSKPHNRPLFVSGYIREEKVSRILIDDGSAVNIMSKVTMKRLGISTEELSKSRLVIQGFNQEGQRAIGIIRLDVIMEDLKTRPLFHVIDSKTSYNLLLGRPWLHENGIVPSTLHQCFKYSDGKQVKKVIADLQPFTEAESHFADAKFYLNCDMVSDTLPEDSKRTREKGKGHDEIPREDSRLSVTAAPKSHIASKGASPILRYVPLSKRKEGQTPFGLVAEAKVRPNEPTQEKDIAILKSNLTLPLPKLDKVASTKPPLKGYDFNNPSQLGQLYSDCVEEKSQGLNQTQSKLRQQGYAIETPKTGLGYSSQEPVRISAKGKNERRTALHISFEVAEEESQAEPAPRSSVFDRLTSPTPRESVFNRLSVSIPTKEGTSHVRRSAFDRLGSPSTSKVASQSKVEKGDTRKKDESEICSLVPSRMKRELAVEVSVGSSLKAKRRTIIHTNRLGKQVDQEEEENETVILPAYHVTVETDSGSSSSDDEPDEAPHAIEDGGQATVDELKELNLGTVDEPRPIFISALLTPAEEKEYLELLTEYKDVFAWTYKEMPGLDPRVAVHRLAIKQEARPVKQAQRRFRPELLPQIEAEVNKLEQAGFIREVQFPKWIANIVPVRKKNGQIRVCVDFRDLNRACPKDDFPLPNTELMVDSTIGHEALSFMDGSSGYNQIRMAPEDEELTAFRTPKGIYCYKVMPFGLKNAGATYQRAMQKIFDDILHKIVQCYVDDLVVKTRKREEHIRDLRIVFNRLRKYQLKMNPLKCAFGVTSGKFLGFIIRHRGIEVDQSKIDAIQRMPEPKNLRELRSLQGHLAYIRRFISNLAGRCQPFSRLMKKDTNFEWDEACKNAFESIKKYLLNPPVLGVPIPGKPLILYIAAQEQSLGALLAQKNEAEKEKALYYLSRKLTGAELRYSPIEKMPVISGRLAKWSVAFQEFEIAYVPQKAIKGQALANFLADHPIPADWELSDDFPDEDVLYTEILPPWMMFFDGAARREESGAGVVFVSPQKHMLPFAFRLNEPCSNNVAEYQALIAGLQMALDMKISYLEVYGDSKLVINQLLTHYEVRNEGLVPYFRLATRLIEEFDGISLEHIPRSENKIADALANLATTLALSEEERVNVPVCNRWALTFTEEYTSETNAISVSVVEDEDWRQPLIDYLEHGKLPNDSRHRTEVRRRAPRFIYYKDTLYRRSFDGLFLRCLGKGETDQAMEEAHSGVCGAHQSGPKLYHRIKRMGYYWPTIVKDCMDYAKRCEACQLHANYIHQPPEPLHPTVASWPFDAWGLDVVGPLPKSSAGHLYILAATDYFSKWAEVISLKEVKKENVVNFIRTHLIYRYGVPRYIMTDNGKPFYNSLVDQLCEKFGFKQYKSSMYNAPANGLAEAFNKTLCNLLKKVVERSKRDWHERIGEALWAYRTTYRTPTQATPYSLVYGVEAVLPLERQIPSLRIAIQEGLTNEENARLRLEELEALDEKRLEAQQHLECYQARLSRAFNKKVKPRSFQQGDLVLAVRRPINTLHKIGNKFTSKWDGPYVVQEVYTNGALQDS</sequence>
<evidence type="ECO:0000256" key="3">
    <source>
        <dbReference type="SAM" id="MobiDB-lite"/>
    </source>
</evidence>
<feature type="domain" description="Integrase catalytic" evidence="6">
    <location>
        <begin position="1879"/>
        <end position="2038"/>
    </location>
</feature>
<evidence type="ECO:0000259" key="6">
    <source>
        <dbReference type="PROSITE" id="PS50994"/>
    </source>
</evidence>
<dbReference type="CDD" id="cd00303">
    <property type="entry name" value="retropepsin_like"/>
    <property type="match status" value="1"/>
</dbReference>
<dbReference type="PROSITE" id="PS50879">
    <property type="entry name" value="RNASE_H_1"/>
    <property type="match status" value="1"/>
</dbReference>
<protein>
    <submittedName>
        <fullName evidence="7">Uncharacterized protein</fullName>
    </submittedName>
</protein>
<feature type="domain" description="RNase H type-1" evidence="5">
    <location>
        <begin position="1586"/>
        <end position="1715"/>
    </location>
</feature>
<dbReference type="CDD" id="cd09279">
    <property type="entry name" value="RNase_HI_like"/>
    <property type="match status" value="1"/>
</dbReference>
<feature type="region of interest" description="Disordered" evidence="3">
    <location>
        <begin position="947"/>
        <end position="968"/>
    </location>
</feature>
<dbReference type="Gene3D" id="1.10.340.70">
    <property type="match status" value="1"/>
</dbReference>
<proteinExistence type="predicted"/>
<dbReference type="GO" id="GO:0004523">
    <property type="term" value="F:RNA-DNA hybrid ribonuclease activity"/>
    <property type="evidence" value="ECO:0007669"/>
    <property type="project" value="InterPro"/>
</dbReference>
<dbReference type="PROSITE" id="PS50994">
    <property type="entry name" value="INTEGRASE"/>
    <property type="match status" value="1"/>
</dbReference>
<dbReference type="PANTHER" id="PTHR48475">
    <property type="entry name" value="RIBONUCLEASE H"/>
    <property type="match status" value="1"/>
</dbReference>
<feature type="compositionally biased region" description="Basic and acidic residues" evidence="3">
    <location>
        <begin position="1012"/>
        <end position="1023"/>
    </location>
</feature>
<feature type="compositionally biased region" description="Polar residues" evidence="3">
    <location>
        <begin position="88"/>
        <end position="99"/>
    </location>
</feature>
<reference evidence="7" key="1">
    <citation type="submission" date="2018-02" db="EMBL/GenBank/DDBJ databases">
        <authorList>
            <person name="Cohen D.B."/>
            <person name="Kent A.D."/>
        </authorList>
    </citation>
    <scope>NUCLEOTIDE SEQUENCE</scope>
</reference>
<dbReference type="InterPro" id="IPR036397">
    <property type="entry name" value="RNaseH_sf"/>
</dbReference>
<dbReference type="InterPro" id="IPR041588">
    <property type="entry name" value="Integrase_H2C2"/>
</dbReference>
<feature type="region of interest" description="Disordered" evidence="3">
    <location>
        <begin position="997"/>
        <end position="1023"/>
    </location>
</feature>
<evidence type="ECO:0000259" key="4">
    <source>
        <dbReference type="PROSITE" id="PS50878"/>
    </source>
</evidence>
<feature type="compositionally biased region" description="Polar residues" evidence="3">
    <location>
        <begin position="160"/>
        <end position="169"/>
    </location>
</feature>
<dbReference type="InterPro" id="IPR000477">
    <property type="entry name" value="RT_dom"/>
</dbReference>
<evidence type="ECO:0000256" key="1">
    <source>
        <dbReference type="ARBA" id="ARBA00023172"/>
    </source>
</evidence>
<keyword evidence="1" id="KW-0233">DNA recombination</keyword>
<feature type="region of interest" description="Disordered" evidence="3">
    <location>
        <begin position="1085"/>
        <end position="1108"/>
    </location>
</feature>
<dbReference type="PROSITE" id="PS50878">
    <property type="entry name" value="RT_POL"/>
    <property type="match status" value="1"/>
</dbReference>
<dbReference type="Pfam" id="PF00078">
    <property type="entry name" value="RVT_1"/>
    <property type="match status" value="1"/>
</dbReference>
<dbReference type="Pfam" id="PF13456">
    <property type="entry name" value="RVT_3"/>
    <property type="match status" value="1"/>
</dbReference>
<dbReference type="Pfam" id="PF17919">
    <property type="entry name" value="RT_RNaseH_2"/>
    <property type="match status" value="1"/>
</dbReference>
<dbReference type="FunFam" id="3.30.70.270:FF:000020">
    <property type="entry name" value="Transposon Tf2-6 polyprotein-like Protein"/>
    <property type="match status" value="1"/>
</dbReference>
<accession>A0A2N9EAK2</accession>
<dbReference type="InterPro" id="IPR021109">
    <property type="entry name" value="Peptidase_aspartic_dom_sf"/>
</dbReference>
<dbReference type="Pfam" id="PF00665">
    <property type="entry name" value="rve"/>
    <property type="match status" value="1"/>
</dbReference>
<dbReference type="SUPFAM" id="SSF53098">
    <property type="entry name" value="Ribonuclease H-like"/>
    <property type="match status" value="2"/>
</dbReference>
<dbReference type="EMBL" id="OIVN01000192">
    <property type="protein sequence ID" value="SPC75996.1"/>
    <property type="molecule type" value="Genomic_DNA"/>
</dbReference>
<organism evidence="7">
    <name type="scientific">Fagus sylvatica</name>
    <name type="common">Beechnut</name>
    <dbReference type="NCBI Taxonomy" id="28930"/>
    <lineage>
        <taxon>Eukaryota</taxon>
        <taxon>Viridiplantae</taxon>
        <taxon>Streptophyta</taxon>
        <taxon>Embryophyta</taxon>
        <taxon>Tracheophyta</taxon>
        <taxon>Spermatophyta</taxon>
        <taxon>Magnoliopsida</taxon>
        <taxon>eudicotyledons</taxon>
        <taxon>Gunneridae</taxon>
        <taxon>Pentapetalae</taxon>
        <taxon>rosids</taxon>
        <taxon>fabids</taxon>
        <taxon>Fagales</taxon>
        <taxon>Fagaceae</taxon>
        <taxon>Fagus</taxon>
    </lineage>
</organism>
<feature type="compositionally biased region" description="Polar residues" evidence="3">
    <location>
        <begin position="42"/>
        <end position="63"/>
    </location>
</feature>
<dbReference type="CDD" id="cd01647">
    <property type="entry name" value="RT_LTR"/>
    <property type="match status" value="1"/>
</dbReference>
<dbReference type="Gene3D" id="2.40.70.10">
    <property type="entry name" value="Acid Proteases"/>
    <property type="match status" value="1"/>
</dbReference>